<dbReference type="EMBL" id="OU015567">
    <property type="protein sequence ID" value="CAG5114030.1"/>
    <property type="molecule type" value="Genomic_DNA"/>
</dbReference>
<protein>
    <submittedName>
        <fullName evidence="2">Oidioi.mRNA.OKI2018_I69.chr2.g8112.t1.cds</fullName>
    </submittedName>
</protein>
<feature type="region of interest" description="Disordered" evidence="1">
    <location>
        <begin position="1"/>
        <end position="87"/>
    </location>
</feature>
<keyword evidence="3" id="KW-1185">Reference proteome</keyword>
<feature type="compositionally biased region" description="Polar residues" evidence="1">
    <location>
        <begin position="16"/>
        <end position="34"/>
    </location>
</feature>
<proteinExistence type="predicted"/>
<sequence>MASISKILELDDRASSKSPASSDNGFESFEATSSPEHHQNLTKISTESGSDSGRVSSVEDYAMKVDSMDSDEIGGASPISNSKNFRPWEVESSKPQESRVPELGLHNNPFGLGAIAPPLGGIPNLFHGLLPGLQTFPTAAPSFGHQLALQNFLQQSQNYMAHQKALAALRLKSEFEQFSGARKSAQRQDAWQSGVIPGTPPIASSFPHLPAKTPEPANLQSREMKKSKDEDNDENAKIAKTKKNLE</sequence>
<feature type="compositionally biased region" description="Polar residues" evidence="1">
    <location>
        <begin position="41"/>
        <end position="55"/>
    </location>
</feature>
<name>A0ABN7TAJ4_OIKDI</name>
<evidence type="ECO:0000313" key="3">
    <source>
        <dbReference type="Proteomes" id="UP001158576"/>
    </source>
</evidence>
<gene>
    <name evidence="2" type="ORF">OKIOD_LOCUS16877</name>
</gene>
<reference evidence="2 3" key="1">
    <citation type="submission" date="2021-04" db="EMBL/GenBank/DDBJ databases">
        <authorList>
            <person name="Bliznina A."/>
        </authorList>
    </citation>
    <scope>NUCLEOTIDE SEQUENCE [LARGE SCALE GENOMIC DNA]</scope>
</reference>
<evidence type="ECO:0000256" key="1">
    <source>
        <dbReference type="SAM" id="MobiDB-lite"/>
    </source>
</evidence>
<feature type="region of interest" description="Disordered" evidence="1">
    <location>
        <begin position="183"/>
        <end position="246"/>
    </location>
</feature>
<feature type="compositionally biased region" description="Basic and acidic residues" evidence="1">
    <location>
        <begin position="222"/>
        <end position="246"/>
    </location>
</feature>
<evidence type="ECO:0000313" key="2">
    <source>
        <dbReference type="EMBL" id="CAG5114030.1"/>
    </source>
</evidence>
<organism evidence="2 3">
    <name type="scientific">Oikopleura dioica</name>
    <name type="common">Tunicate</name>
    <dbReference type="NCBI Taxonomy" id="34765"/>
    <lineage>
        <taxon>Eukaryota</taxon>
        <taxon>Metazoa</taxon>
        <taxon>Chordata</taxon>
        <taxon>Tunicata</taxon>
        <taxon>Appendicularia</taxon>
        <taxon>Copelata</taxon>
        <taxon>Oikopleuridae</taxon>
        <taxon>Oikopleura</taxon>
    </lineage>
</organism>
<dbReference type="Proteomes" id="UP001158576">
    <property type="component" value="Chromosome 2"/>
</dbReference>
<accession>A0ABN7TAJ4</accession>